<name>A0ACC6Q8D4_9ACTN</name>
<proteinExistence type="predicted"/>
<protein>
    <submittedName>
        <fullName evidence="1">S8 family serine peptidase</fullName>
    </submittedName>
</protein>
<comment type="caution">
    <text evidence="1">The sequence shown here is derived from an EMBL/GenBank/DDBJ whole genome shotgun (WGS) entry which is preliminary data.</text>
</comment>
<sequence length="1287" mass="134935">MPFISSHRARLAALGVTVLMLPISATTSAGAQPTPPVGSKASTSVFGPAGEAAAQSGPLTVTLITGDKAVVIPAAGGAGTVSVSGPHGEPIAAKTARVGEDVYVYPESAAPYVSAGLLDKELFNVTQLVTDGYDDARVDRLPLIVTYASAVAARKQGAPKGSTRIRSLSSIDGAAIAEDRDKATEFWSAITSGVKVSALPPGGSRLVSPAPEPTLAGGISKIWLDGKVEATLADSTAQIGAPEAWAGGNTGKGVDVAVLDSGIDDGHPDLVGQVAEATSFVQDPDPGGGDGPQGQATAETDAVDRQGHGTHVASTIASTGAASGGKEKGVAPGVRLHVGKVLNDQGQGYQSWILAGMEWAARDAGAKVISMSLGGGASDGSDPLSQAVNQLSAETGALFTIAAGNSGPEAKTVATPGAADAALTVGAVDGDDKLAGFSSRGPRWGDSAVKPEITAPGVGILAALSRHAGGGGDYMKMSGTSMATPHVAGAAALLAAEHPDWTGQQLKDALVSTSKPTPDYTAFQAGAGRVDVAAATKAALFATGTVSLGEHAWPAEPGAKVNKTVTYTNTGNAPVALDLAVSSSNAPAGLFTLSQDKVTVPAHGTSTVTVTANVDKSAAGKGYDARIDASAAGTRLAHTAVGFATANQTFKLTVVPKDRAGEIYKNVGTLTGVSDQESHPYLSNWNIDFEDWNNPGVFTLELPSGTWSLAYWMQVQGAQGPQSRGRALVTAPQIELDRDMTVEFDATKARQIKLLTPRESETTALRVDYKRTFSGVSEQYWSFLPSRTENSIWAVPTPKVTDGTFEVRTRWRNEQPALKVSAGGETYRDLLVRRGTKPLSKGSHRMAAVHVGQGAEADYEGRDVRGKAVVVDRNDTVPLSSQAATAAAAGAGLLLVVNDGPGRVEPLTFDSVAPLTIATLNYEEGRRLISQVTKAGKSLQVYSNPTTEYLYDVVGKYHNKIPTDLAYRPRTSDLAQVDMSFRNYRPAQATGFRYDVWAENDWWAVGWPELPGQGQGNRTDYVSPDVQYRESATVIGETRVVAADKHYSAGSRTAQNWFSPIQRPRISYGSSMLGRFSNFMTAWVSAGWGDAGADREGYTNHPGVRASTSIYQGDTLLEQAPTYWATAVGLKPQRLPYRIVSEQSRGAWASPYSTSTRTVWDFTSAAGAPHDMEPLPLVQLDYDVDTDLSGKAHRGARLTVKPAMPGQWPTAYTELSPVAFQNVTLQLSYDDGATWHQTSLKRTSDGRGWRTELDAPKGAKFVTLKAGARDSDGNAVEQTITRAFGLK</sequence>
<accession>A0ACC6Q8D4</accession>
<keyword evidence="2" id="KW-1185">Reference proteome</keyword>
<organism evidence="1 2">
    <name type="scientific">Streptomyces achmelvichensis</name>
    <dbReference type="NCBI Taxonomy" id="3134111"/>
    <lineage>
        <taxon>Bacteria</taxon>
        <taxon>Bacillati</taxon>
        <taxon>Actinomycetota</taxon>
        <taxon>Actinomycetes</taxon>
        <taxon>Kitasatosporales</taxon>
        <taxon>Streptomycetaceae</taxon>
        <taxon>Streptomyces</taxon>
    </lineage>
</organism>
<evidence type="ECO:0000313" key="1">
    <source>
        <dbReference type="EMBL" id="MEJ8639789.1"/>
    </source>
</evidence>
<dbReference type="EMBL" id="JBBKAJ010000022">
    <property type="protein sequence ID" value="MEJ8639789.1"/>
    <property type="molecule type" value="Genomic_DNA"/>
</dbReference>
<dbReference type="Proteomes" id="UP001377168">
    <property type="component" value="Unassembled WGS sequence"/>
</dbReference>
<gene>
    <name evidence="1" type="ORF">WKI67_41350</name>
</gene>
<evidence type="ECO:0000313" key="2">
    <source>
        <dbReference type="Proteomes" id="UP001377168"/>
    </source>
</evidence>
<reference evidence="1" key="1">
    <citation type="submission" date="2024-03" db="EMBL/GenBank/DDBJ databases">
        <title>Novel Streptomyces species of biotechnological and ecological value are a feature of Machair soil.</title>
        <authorList>
            <person name="Prole J.R."/>
            <person name="Goodfellow M."/>
            <person name="Allenby N."/>
            <person name="Ward A.C."/>
        </authorList>
    </citation>
    <scope>NUCLEOTIDE SEQUENCE</scope>
    <source>
        <strain evidence="1">MS2.AVA.5</strain>
    </source>
</reference>